<feature type="region of interest" description="Disordered" evidence="1">
    <location>
        <begin position="139"/>
        <end position="190"/>
    </location>
</feature>
<comment type="caution">
    <text evidence="2">The sequence shown here is derived from an EMBL/GenBank/DDBJ whole genome shotgun (WGS) entry which is preliminary data.</text>
</comment>
<evidence type="ECO:0000256" key="1">
    <source>
        <dbReference type="SAM" id="MobiDB-lite"/>
    </source>
</evidence>
<organism evidence="2 3">
    <name type="scientific">Phytophthora fragariaefolia</name>
    <dbReference type="NCBI Taxonomy" id="1490495"/>
    <lineage>
        <taxon>Eukaryota</taxon>
        <taxon>Sar</taxon>
        <taxon>Stramenopiles</taxon>
        <taxon>Oomycota</taxon>
        <taxon>Peronosporomycetes</taxon>
        <taxon>Peronosporales</taxon>
        <taxon>Peronosporaceae</taxon>
        <taxon>Phytophthora</taxon>
    </lineage>
</organism>
<dbReference type="Proteomes" id="UP001165121">
    <property type="component" value="Unassembled WGS sequence"/>
</dbReference>
<keyword evidence="3" id="KW-1185">Reference proteome</keyword>
<feature type="compositionally biased region" description="Polar residues" evidence="1">
    <location>
        <begin position="94"/>
        <end position="105"/>
    </location>
</feature>
<name>A0A9W6TVF1_9STRA</name>
<feature type="region of interest" description="Disordered" evidence="1">
    <location>
        <begin position="81"/>
        <end position="105"/>
    </location>
</feature>
<protein>
    <submittedName>
        <fullName evidence="2">Unnamed protein product</fullName>
    </submittedName>
</protein>
<feature type="region of interest" description="Disordered" evidence="1">
    <location>
        <begin position="35"/>
        <end position="54"/>
    </location>
</feature>
<sequence length="190" mass="20926">MRSTVKYKTREVTTTKSLSYSRIYDDKKKFVIHTQTRPRPATTVQPLLPGDPASKYDGTMFLPPPIEPTHERARAGLQRYQQGSGSISPPPAPFSTSITKAPQSPSKYRAAPYLSMYDRLAQSNGIPVNRPIAPPVKPIVDPTVPSKPTVAILARPQNEDQEASSRLHKSGPKPNEPARGKQTDLLLFAV</sequence>
<feature type="compositionally biased region" description="Polar residues" evidence="1">
    <location>
        <begin position="35"/>
        <end position="45"/>
    </location>
</feature>
<dbReference type="OrthoDB" id="272149at2759"/>
<accession>A0A9W6TVF1</accession>
<dbReference type="EMBL" id="BSXT01000194">
    <property type="protein sequence ID" value="GMF20400.1"/>
    <property type="molecule type" value="Genomic_DNA"/>
</dbReference>
<dbReference type="AlphaFoldDB" id="A0A9W6TVF1"/>
<proteinExistence type="predicted"/>
<reference evidence="2" key="1">
    <citation type="submission" date="2023-04" db="EMBL/GenBank/DDBJ databases">
        <title>Phytophthora fragariaefolia NBRC 109709.</title>
        <authorList>
            <person name="Ichikawa N."/>
            <person name="Sato H."/>
            <person name="Tonouchi N."/>
        </authorList>
    </citation>
    <scope>NUCLEOTIDE SEQUENCE</scope>
    <source>
        <strain evidence="2">NBRC 109709</strain>
    </source>
</reference>
<evidence type="ECO:0000313" key="3">
    <source>
        <dbReference type="Proteomes" id="UP001165121"/>
    </source>
</evidence>
<gene>
    <name evidence="2" type="ORF">Pfra01_000242500</name>
</gene>
<evidence type="ECO:0000313" key="2">
    <source>
        <dbReference type="EMBL" id="GMF20400.1"/>
    </source>
</evidence>